<organism evidence="1 2">
    <name type="scientific">Phytophthora nicotianae (strain INRA-310)</name>
    <name type="common">Phytophthora parasitica</name>
    <dbReference type="NCBI Taxonomy" id="761204"/>
    <lineage>
        <taxon>Eukaryota</taxon>
        <taxon>Sar</taxon>
        <taxon>Stramenopiles</taxon>
        <taxon>Oomycota</taxon>
        <taxon>Peronosporomycetes</taxon>
        <taxon>Peronosporales</taxon>
        <taxon>Peronosporaceae</taxon>
        <taxon>Phytophthora</taxon>
    </lineage>
</organism>
<proteinExistence type="predicted"/>
<dbReference type="GeneID" id="20191504"/>
<evidence type="ECO:0000313" key="2">
    <source>
        <dbReference type="Proteomes" id="UP000018817"/>
    </source>
</evidence>
<gene>
    <name evidence="1" type="ORF">PPTG_22905</name>
</gene>
<dbReference type="EMBL" id="KI669586">
    <property type="protein sequence ID" value="ETN08962.1"/>
    <property type="molecule type" value="Genomic_DNA"/>
</dbReference>
<evidence type="ECO:0000313" key="1">
    <source>
        <dbReference type="EMBL" id="ETN08962.1"/>
    </source>
</evidence>
<reference evidence="2" key="1">
    <citation type="submission" date="2011-12" db="EMBL/GenBank/DDBJ databases">
        <authorList>
            <consortium name="The Broad Institute Genome Sequencing Platform"/>
            <person name="Russ C."/>
            <person name="Tyler B."/>
            <person name="Panabieres F."/>
            <person name="Shan W."/>
            <person name="Tripathy S."/>
            <person name="Grunwald N."/>
            <person name="Machado M."/>
            <person name="Young S.K."/>
            <person name="Zeng Q."/>
            <person name="Gargeya S."/>
            <person name="Fitzgerald M."/>
            <person name="Haas B."/>
            <person name="Abouelleil A."/>
            <person name="Alvarado L."/>
            <person name="Arachchi H.M."/>
            <person name="Berlin A."/>
            <person name="Chapman S.B."/>
            <person name="Gearin G."/>
            <person name="Goldberg J."/>
            <person name="Griggs A."/>
            <person name="Gujja S."/>
            <person name="Hansen M."/>
            <person name="Heiman D."/>
            <person name="Howarth C."/>
            <person name="Larimer J."/>
            <person name="Lui A."/>
            <person name="MacDonald P.J.P."/>
            <person name="McCowen C."/>
            <person name="Montmayeur A."/>
            <person name="Murphy C."/>
            <person name="Neiman D."/>
            <person name="Pearson M."/>
            <person name="Priest M."/>
            <person name="Roberts A."/>
            <person name="Saif S."/>
            <person name="Shea T."/>
            <person name="Sisk P."/>
            <person name="Stolte C."/>
            <person name="Sykes S."/>
            <person name="Wortman J."/>
            <person name="Nusbaum C."/>
            <person name="Birren B."/>
        </authorList>
    </citation>
    <scope>NUCLEOTIDE SEQUENCE [LARGE SCALE GENOMIC DNA]</scope>
    <source>
        <strain evidence="2">INRA-310</strain>
    </source>
</reference>
<dbReference type="STRING" id="761204.W2Q728"/>
<dbReference type="OrthoDB" id="109023at2759"/>
<dbReference type="Proteomes" id="UP000018817">
    <property type="component" value="Unassembled WGS sequence"/>
</dbReference>
<name>W2Q728_PHYN3</name>
<dbReference type="AlphaFoldDB" id="W2Q728"/>
<protein>
    <recommendedName>
        <fullName evidence="3">Tc1-like transposase DDE domain-containing protein</fullName>
    </recommendedName>
</protein>
<sequence>MDDALVEYLEENLSPEVGGSTSLDAVEALKDGVHDPVKKPDVYKSHFVGKTIVIVFDNGPDFTKTQDKVQGREDLELLRVGPYSPMCNPIEVALPL</sequence>
<reference evidence="1 2" key="2">
    <citation type="submission" date="2013-11" db="EMBL/GenBank/DDBJ databases">
        <title>The Genome Sequence of Phytophthora parasitica INRA-310.</title>
        <authorList>
            <consortium name="The Broad Institute Genomics Platform"/>
            <person name="Russ C."/>
            <person name="Tyler B."/>
            <person name="Panabieres F."/>
            <person name="Shan W."/>
            <person name="Tripathy S."/>
            <person name="Grunwald N."/>
            <person name="Machado M."/>
            <person name="Johnson C.S."/>
            <person name="Arredondo F."/>
            <person name="Hong C."/>
            <person name="Coffey M."/>
            <person name="Young S.K."/>
            <person name="Zeng Q."/>
            <person name="Gargeya S."/>
            <person name="Fitzgerald M."/>
            <person name="Abouelleil A."/>
            <person name="Alvarado L."/>
            <person name="Chapman S.B."/>
            <person name="Gainer-Dewar J."/>
            <person name="Goldberg J."/>
            <person name="Griggs A."/>
            <person name="Gujja S."/>
            <person name="Hansen M."/>
            <person name="Howarth C."/>
            <person name="Imamovic A."/>
            <person name="Ireland A."/>
            <person name="Larimer J."/>
            <person name="McCowan C."/>
            <person name="Murphy C."/>
            <person name="Pearson M."/>
            <person name="Poon T.W."/>
            <person name="Priest M."/>
            <person name="Roberts A."/>
            <person name="Saif S."/>
            <person name="Shea T."/>
            <person name="Sykes S."/>
            <person name="Wortman J."/>
            <person name="Nusbaum C."/>
            <person name="Birren B."/>
        </authorList>
    </citation>
    <scope>NUCLEOTIDE SEQUENCE [LARGE SCALE GENOMIC DNA]</scope>
    <source>
        <strain evidence="1 2">INRA-310</strain>
    </source>
</reference>
<evidence type="ECO:0008006" key="3">
    <source>
        <dbReference type="Google" id="ProtNLM"/>
    </source>
</evidence>
<dbReference type="RefSeq" id="XP_008905523.1">
    <property type="nucleotide sequence ID" value="XM_008907275.1"/>
</dbReference>
<accession>W2Q728</accession>
<dbReference type="VEuPathDB" id="FungiDB:PPTG_22905"/>